<keyword evidence="6" id="KW-0460">Magnesium</keyword>
<dbReference type="InterPro" id="IPR029060">
    <property type="entry name" value="PIN-like_dom_sf"/>
</dbReference>
<name>A0A378QVK9_FAUOS</name>
<dbReference type="GeneID" id="35779485"/>
<protein>
    <submittedName>
        <fullName evidence="9">Probable ribonuclease FitB</fullName>
        <ecNumber evidence="9">3.1.-.-</ecNumber>
    </submittedName>
</protein>
<comment type="similarity">
    <text evidence="7">Belongs to the PINc/VapC protein family.</text>
</comment>
<keyword evidence="2" id="KW-1277">Toxin-antitoxin system</keyword>
<evidence type="ECO:0000256" key="7">
    <source>
        <dbReference type="ARBA" id="ARBA00038093"/>
    </source>
</evidence>
<reference evidence="9 10" key="1">
    <citation type="submission" date="2018-06" db="EMBL/GenBank/DDBJ databases">
        <authorList>
            <consortium name="Pathogen Informatics"/>
            <person name="Doyle S."/>
        </authorList>
    </citation>
    <scope>NUCLEOTIDE SEQUENCE [LARGE SCALE GENOMIC DNA]</scope>
    <source>
        <strain evidence="9 10">NCTC10465</strain>
    </source>
</reference>
<keyword evidence="3" id="KW-0540">Nuclease</keyword>
<evidence type="ECO:0000256" key="5">
    <source>
        <dbReference type="ARBA" id="ARBA00022801"/>
    </source>
</evidence>
<dbReference type="RefSeq" id="WP_062335194.1">
    <property type="nucleotide sequence ID" value="NZ_CP014237.1"/>
</dbReference>
<proteinExistence type="inferred from homology"/>
<evidence type="ECO:0000259" key="8">
    <source>
        <dbReference type="Pfam" id="PF01850"/>
    </source>
</evidence>
<comment type="cofactor">
    <cofactor evidence="1">
        <name>Mg(2+)</name>
        <dbReference type="ChEBI" id="CHEBI:18420"/>
    </cofactor>
</comment>
<dbReference type="InterPro" id="IPR002716">
    <property type="entry name" value="PIN_dom"/>
</dbReference>
<dbReference type="GO" id="GO:0004518">
    <property type="term" value="F:nuclease activity"/>
    <property type="evidence" value="ECO:0007669"/>
    <property type="project" value="UniProtKB-KW"/>
</dbReference>
<evidence type="ECO:0000256" key="3">
    <source>
        <dbReference type="ARBA" id="ARBA00022722"/>
    </source>
</evidence>
<evidence type="ECO:0000313" key="9">
    <source>
        <dbReference type="EMBL" id="STZ04949.1"/>
    </source>
</evidence>
<evidence type="ECO:0000256" key="6">
    <source>
        <dbReference type="ARBA" id="ARBA00022842"/>
    </source>
</evidence>
<dbReference type="InterPro" id="IPR050556">
    <property type="entry name" value="Type_II_TA_system_RNase"/>
</dbReference>
<evidence type="ECO:0000313" key="10">
    <source>
        <dbReference type="Proteomes" id="UP000255230"/>
    </source>
</evidence>
<evidence type="ECO:0000256" key="4">
    <source>
        <dbReference type="ARBA" id="ARBA00022723"/>
    </source>
</evidence>
<dbReference type="EMBL" id="UGPY01000005">
    <property type="protein sequence ID" value="STZ04949.1"/>
    <property type="molecule type" value="Genomic_DNA"/>
</dbReference>
<keyword evidence="5 9" id="KW-0378">Hydrolase</keyword>
<dbReference type="PANTHER" id="PTHR33653">
    <property type="entry name" value="RIBONUCLEASE VAPC2"/>
    <property type="match status" value="1"/>
</dbReference>
<dbReference type="Pfam" id="PF01850">
    <property type="entry name" value="PIN"/>
    <property type="match status" value="1"/>
</dbReference>
<dbReference type="AlphaFoldDB" id="A0A378QVK9"/>
<dbReference type="KEGG" id="mos:AXE82_11630"/>
<dbReference type="GO" id="GO:0046872">
    <property type="term" value="F:metal ion binding"/>
    <property type="evidence" value="ECO:0007669"/>
    <property type="project" value="UniProtKB-KW"/>
</dbReference>
<keyword evidence="4" id="KW-0479">Metal-binding</keyword>
<dbReference type="SUPFAM" id="SSF88723">
    <property type="entry name" value="PIN domain-like"/>
    <property type="match status" value="1"/>
</dbReference>
<keyword evidence="10" id="KW-1185">Reference proteome</keyword>
<gene>
    <name evidence="9" type="primary">fitB</name>
    <name evidence="9" type="ORF">NCTC10465_02405</name>
</gene>
<dbReference type="PANTHER" id="PTHR33653:SF1">
    <property type="entry name" value="RIBONUCLEASE VAPC2"/>
    <property type="match status" value="1"/>
</dbReference>
<accession>A0A378QVK9</accession>
<dbReference type="Gene3D" id="3.40.50.1010">
    <property type="entry name" value="5'-nuclease"/>
    <property type="match status" value="1"/>
</dbReference>
<dbReference type="GO" id="GO:0016787">
    <property type="term" value="F:hydrolase activity"/>
    <property type="evidence" value="ECO:0007669"/>
    <property type="project" value="UniProtKB-KW"/>
</dbReference>
<dbReference type="Proteomes" id="UP000255230">
    <property type="component" value="Unassembled WGS sequence"/>
</dbReference>
<evidence type="ECO:0000256" key="2">
    <source>
        <dbReference type="ARBA" id="ARBA00022649"/>
    </source>
</evidence>
<dbReference type="EC" id="3.1.-.-" evidence="9"/>
<organism evidence="9 10">
    <name type="scientific">Faucicola osloensis</name>
    <name type="common">Moraxella osloensis</name>
    <dbReference type="NCBI Taxonomy" id="34062"/>
    <lineage>
        <taxon>Bacteria</taxon>
        <taxon>Pseudomonadati</taxon>
        <taxon>Pseudomonadota</taxon>
        <taxon>Gammaproteobacteria</taxon>
        <taxon>Moraxellales</taxon>
        <taxon>Moraxellaceae</taxon>
        <taxon>Faucicola</taxon>
    </lineage>
</organism>
<sequence>MYLLDTNIISELRLLPKNRANANFVAWASQFPDDRIFYINSVVVMELERGVMLKQRKDPEQGNILANWLYNEILPSFSGRILDIDKAVAHVCSSLHVPNPKPENDAWIAATAIAHGMTLVTHNVKDFNGINVNIIDPFEFTPSSS</sequence>
<dbReference type="CDD" id="cd18746">
    <property type="entry name" value="PIN_VapC4-5_FitB-like"/>
    <property type="match status" value="1"/>
</dbReference>
<feature type="domain" description="PIN" evidence="8">
    <location>
        <begin position="2"/>
        <end position="123"/>
    </location>
</feature>
<evidence type="ECO:0000256" key="1">
    <source>
        <dbReference type="ARBA" id="ARBA00001946"/>
    </source>
</evidence>